<dbReference type="Pfam" id="PF20244">
    <property type="entry name" value="DUF6599"/>
    <property type="match status" value="1"/>
</dbReference>
<reference evidence="1 2" key="1">
    <citation type="submission" date="2013-04" db="EMBL/GenBank/DDBJ databases">
        <title>The Genome Sequence of Parabacteroides gordonii DSM 23371.</title>
        <authorList>
            <consortium name="The Broad Institute Genomics Platform"/>
            <person name="Earl A."/>
            <person name="Ward D."/>
            <person name="Feldgarden M."/>
            <person name="Gevers D."/>
            <person name="Martens E."/>
            <person name="Sakamoto M."/>
            <person name="Benno Y."/>
            <person name="Suzuki N."/>
            <person name="Matsunaga N."/>
            <person name="Koshihara K."/>
            <person name="Seki M."/>
            <person name="Komiya H."/>
            <person name="Walker B."/>
            <person name="Young S."/>
            <person name="Zeng Q."/>
            <person name="Gargeya S."/>
            <person name="Fitzgerald M."/>
            <person name="Haas B."/>
            <person name="Abouelleil A."/>
            <person name="Allen A.W."/>
            <person name="Alvarado L."/>
            <person name="Arachchi H.M."/>
            <person name="Berlin A.M."/>
            <person name="Chapman S.B."/>
            <person name="Gainer-Dewar J."/>
            <person name="Goldberg J."/>
            <person name="Griggs A."/>
            <person name="Gujja S."/>
            <person name="Hansen M."/>
            <person name="Howarth C."/>
            <person name="Imamovic A."/>
            <person name="Ireland A."/>
            <person name="Larimer J."/>
            <person name="McCowan C."/>
            <person name="Murphy C."/>
            <person name="Pearson M."/>
            <person name="Poon T.W."/>
            <person name="Priest M."/>
            <person name="Roberts A."/>
            <person name="Saif S."/>
            <person name="Shea T."/>
            <person name="Sisk P."/>
            <person name="Sykes S."/>
            <person name="Wortman J."/>
            <person name="Nusbaum C."/>
            <person name="Birren B."/>
        </authorList>
    </citation>
    <scope>NUCLEOTIDE SEQUENCE [LARGE SCALE GENOMIC DNA]</scope>
    <source>
        <strain evidence="1 2">MS-1</strain>
    </source>
</reference>
<dbReference type="PATRIC" id="fig|1203610.3.peg.1292"/>
<accession>A0A0F5JKZ9</accession>
<comment type="caution">
    <text evidence="1">The sequence shown here is derived from an EMBL/GenBank/DDBJ whole genome shotgun (WGS) entry which is preliminary data.</text>
</comment>
<dbReference type="STRING" id="1203610.HMPREF1536_01265"/>
<dbReference type="EMBL" id="AQHW01000009">
    <property type="protein sequence ID" value="KKB58389.1"/>
    <property type="molecule type" value="Genomic_DNA"/>
</dbReference>
<dbReference type="HOGENOM" id="CLU_1093485_0_0_10"/>
<sequence length="254" mass="28194">MKHITQWLIFLLLVPALLAAQEVEVKRERTFTGSGLYGFMNGGAEQFLEYGVSRLVARDVVYEGQEYTIEIYDMPTPEDAFGIYSLHVFRCQRADTLGCIDCLSPYQLQAVAGNKYVSVVFPSGSAAARSRVDELIRYYLPMDGNDNPQIPEPLASLSPYSGKLKFLRGPIGISGVSTSLMHYLEGISYTGVWFIADKPSKSYRALVCLREKGDAEALKKKIPATDIIQSGDDFVYLTGKEKEAEEDDHGGFGF</sequence>
<dbReference type="RefSeq" id="WP_028727248.1">
    <property type="nucleotide sequence ID" value="NZ_AUAE01000012.1"/>
</dbReference>
<organism evidence="1 2">
    <name type="scientific">Parabacteroides gordonii MS-1 = DSM 23371</name>
    <dbReference type="NCBI Taxonomy" id="1203610"/>
    <lineage>
        <taxon>Bacteria</taxon>
        <taxon>Pseudomonadati</taxon>
        <taxon>Bacteroidota</taxon>
        <taxon>Bacteroidia</taxon>
        <taxon>Bacteroidales</taxon>
        <taxon>Tannerellaceae</taxon>
        <taxon>Parabacteroides</taxon>
    </lineage>
</organism>
<evidence type="ECO:0000313" key="2">
    <source>
        <dbReference type="Proteomes" id="UP000033035"/>
    </source>
</evidence>
<protein>
    <submittedName>
        <fullName evidence="1">Uncharacterized protein</fullName>
    </submittedName>
</protein>
<dbReference type="Proteomes" id="UP000033035">
    <property type="component" value="Unassembled WGS sequence"/>
</dbReference>
<dbReference type="InterPro" id="IPR046534">
    <property type="entry name" value="DUF6599"/>
</dbReference>
<keyword evidence="2" id="KW-1185">Reference proteome</keyword>
<dbReference type="AlphaFoldDB" id="A0A0F5JKZ9"/>
<proteinExistence type="predicted"/>
<evidence type="ECO:0000313" key="1">
    <source>
        <dbReference type="EMBL" id="KKB58389.1"/>
    </source>
</evidence>
<gene>
    <name evidence="1" type="ORF">HMPREF1536_01265</name>
</gene>
<name>A0A0F5JKZ9_9BACT</name>